<dbReference type="eggNOG" id="COG1396">
    <property type="taxonomic scope" value="Bacteria"/>
</dbReference>
<dbReference type="CDD" id="cd00093">
    <property type="entry name" value="HTH_XRE"/>
    <property type="match status" value="1"/>
</dbReference>
<dbReference type="InterPro" id="IPR001387">
    <property type="entry name" value="Cro/C1-type_HTH"/>
</dbReference>
<keyword evidence="2" id="KW-1133">Transmembrane helix</keyword>
<reference evidence="4 5" key="2">
    <citation type="journal article" date="2012" name="J. Bacteriol.">
        <title>Complete Genome Sequence of Rahnella sp. Strain Y9602, a Gammaproteobacterium Isolate from Metal- and Radionuclide-Contaminated Soil.</title>
        <authorList>
            <person name="Martinez R.J."/>
            <person name="Bruce D."/>
            <person name="Detter C."/>
            <person name="Goodwin L.A."/>
            <person name="Han J."/>
            <person name="Han C.S."/>
            <person name="Held B."/>
            <person name="Land M.L."/>
            <person name="Mikhailova N."/>
            <person name="Nolan M."/>
            <person name="Pennacchio L."/>
            <person name="Pitluck S."/>
            <person name="Tapia R."/>
            <person name="Woyke T."/>
            <person name="Sobecky P.A."/>
        </authorList>
    </citation>
    <scope>NUCLEOTIDE SEQUENCE [LARGE SCALE GENOMIC DNA]</scope>
    <source>
        <strain evidence="4 5">Y9602</strain>
    </source>
</reference>
<dbReference type="GeneID" id="95418296"/>
<dbReference type="PANTHER" id="PTHR46797">
    <property type="entry name" value="HTH-TYPE TRANSCRIPTIONAL REGULATOR"/>
    <property type="match status" value="1"/>
</dbReference>
<feature type="transmembrane region" description="Helical" evidence="2">
    <location>
        <begin position="90"/>
        <end position="112"/>
    </location>
</feature>
<dbReference type="SUPFAM" id="SSF47413">
    <property type="entry name" value="lambda repressor-like DNA-binding domains"/>
    <property type="match status" value="1"/>
</dbReference>
<name>A0A0H3FC89_RAHSY</name>
<reference evidence="5" key="1">
    <citation type="submission" date="2011-01" db="EMBL/GenBank/DDBJ databases">
        <title>Complete sequence of chromosome of Rahnella sp. Y9602.</title>
        <authorList>
            <consortium name="US DOE Joint Genome Institute"/>
            <person name="Lucas S."/>
            <person name="Copeland A."/>
            <person name="Lapidus A."/>
            <person name="Cheng J.-F."/>
            <person name="Goodwin L."/>
            <person name="Pitluck S."/>
            <person name="Lu M."/>
            <person name="Detter J.C."/>
            <person name="Han C."/>
            <person name="Tapia R."/>
            <person name="Land M."/>
            <person name="Hauser L."/>
            <person name="Kyrpides N."/>
            <person name="Ivanova N."/>
            <person name="Ovchinnikova G."/>
            <person name="Pagani I."/>
            <person name="Sobecky P.A."/>
            <person name="Martinez R.J."/>
            <person name="Woyke T."/>
        </authorList>
    </citation>
    <scope>NUCLEOTIDE SEQUENCE [LARGE SCALE GENOMIC DNA]</scope>
    <source>
        <strain evidence="5">Y9602</strain>
    </source>
</reference>
<dbReference type="SMART" id="SM00530">
    <property type="entry name" value="HTH_XRE"/>
    <property type="match status" value="1"/>
</dbReference>
<dbReference type="PANTHER" id="PTHR46797:SF1">
    <property type="entry name" value="METHYLPHOSPHONATE SYNTHASE"/>
    <property type="match status" value="1"/>
</dbReference>
<dbReference type="Pfam" id="PF13239">
    <property type="entry name" value="2TM"/>
    <property type="match status" value="1"/>
</dbReference>
<dbReference type="KEGG" id="rah:Rahaq_1003"/>
<dbReference type="AlphaFoldDB" id="A0A0H3FC89"/>
<dbReference type="HOGENOM" id="CLU_105392_1_0_6"/>
<dbReference type="Pfam" id="PF01381">
    <property type="entry name" value="HTH_3"/>
    <property type="match status" value="1"/>
</dbReference>
<accession>A0A0H3FC89</accession>
<dbReference type="RefSeq" id="WP_013574332.1">
    <property type="nucleotide sequence ID" value="NC_015061.1"/>
</dbReference>
<dbReference type="GO" id="GO:0003700">
    <property type="term" value="F:DNA-binding transcription factor activity"/>
    <property type="evidence" value="ECO:0007669"/>
    <property type="project" value="TreeGrafter"/>
</dbReference>
<proteinExistence type="predicted"/>
<dbReference type="Proteomes" id="UP000007257">
    <property type="component" value="Chromosome"/>
</dbReference>
<dbReference type="InterPro" id="IPR050807">
    <property type="entry name" value="TransReg_Diox_bact_type"/>
</dbReference>
<feature type="transmembrane region" description="Helical" evidence="2">
    <location>
        <begin position="118"/>
        <end position="139"/>
    </location>
</feature>
<dbReference type="EMBL" id="CP002505">
    <property type="protein sequence ID" value="ADW72627.1"/>
    <property type="molecule type" value="Genomic_DNA"/>
</dbReference>
<dbReference type="OrthoDB" id="21915at2"/>
<dbReference type="PROSITE" id="PS50943">
    <property type="entry name" value="HTH_CROC1"/>
    <property type="match status" value="1"/>
</dbReference>
<dbReference type="Gene3D" id="1.10.260.40">
    <property type="entry name" value="lambda repressor-like DNA-binding domains"/>
    <property type="match status" value="1"/>
</dbReference>
<evidence type="ECO:0000256" key="2">
    <source>
        <dbReference type="SAM" id="Phobius"/>
    </source>
</evidence>
<dbReference type="GO" id="GO:0003677">
    <property type="term" value="F:DNA binding"/>
    <property type="evidence" value="ECO:0007669"/>
    <property type="project" value="UniProtKB-KW"/>
</dbReference>
<evidence type="ECO:0000313" key="5">
    <source>
        <dbReference type="Proteomes" id="UP000007257"/>
    </source>
</evidence>
<evidence type="ECO:0000256" key="1">
    <source>
        <dbReference type="ARBA" id="ARBA00023125"/>
    </source>
</evidence>
<protein>
    <submittedName>
        <fullName evidence="4">Helix-turn-helix domain protein</fullName>
    </submittedName>
</protein>
<feature type="domain" description="HTH cro/C1-type" evidence="3">
    <location>
        <begin position="6"/>
        <end position="59"/>
    </location>
</feature>
<organism evidence="4 5">
    <name type="scientific">Rahnella sp. (strain Y9602)</name>
    <dbReference type="NCBI Taxonomy" id="2703885"/>
    <lineage>
        <taxon>Bacteria</taxon>
        <taxon>Pseudomonadati</taxon>
        <taxon>Pseudomonadota</taxon>
        <taxon>Gammaproteobacteria</taxon>
        <taxon>Enterobacterales</taxon>
        <taxon>Yersiniaceae</taxon>
        <taxon>Rahnella</taxon>
    </lineage>
</organism>
<gene>
    <name evidence="4" type="ordered locus">Rahaq_1003</name>
</gene>
<sequence length="159" mass="17998">MNQSKIRQLRISRAWSQEQLAELSSLSVRTVQRIENGEQASLETLGAIAAAFDIKVSELTENDAKTGSASGQALDDQIEKARYQVAEESSFYRSVLLWAVVNAGLFAINHYTSPDSVWFVWPLCIWGGIVLLRGLRIFVFRGSVERWQKARLQKLIRKL</sequence>
<evidence type="ECO:0000313" key="4">
    <source>
        <dbReference type="EMBL" id="ADW72627.1"/>
    </source>
</evidence>
<dbReference type="GO" id="GO:0005829">
    <property type="term" value="C:cytosol"/>
    <property type="evidence" value="ECO:0007669"/>
    <property type="project" value="TreeGrafter"/>
</dbReference>
<keyword evidence="1" id="KW-0238">DNA-binding</keyword>
<keyword evidence="2" id="KW-0472">Membrane</keyword>
<evidence type="ECO:0000259" key="3">
    <source>
        <dbReference type="PROSITE" id="PS50943"/>
    </source>
</evidence>
<dbReference type="InterPro" id="IPR025698">
    <property type="entry name" value="2TM_dom"/>
</dbReference>
<dbReference type="InterPro" id="IPR010982">
    <property type="entry name" value="Lambda_DNA-bd_dom_sf"/>
</dbReference>
<keyword evidence="2" id="KW-0812">Transmembrane</keyword>